<feature type="transmembrane region" description="Helical" evidence="7">
    <location>
        <begin position="174"/>
        <end position="196"/>
    </location>
</feature>
<feature type="transmembrane region" description="Helical" evidence="7">
    <location>
        <begin position="33"/>
        <end position="54"/>
    </location>
</feature>
<dbReference type="GO" id="GO:0005886">
    <property type="term" value="C:plasma membrane"/>
    <property type="evidence" value="ECO:0007669"/>
    <property type="project" value="UniProtKB-SubCell"/>
</dbReference>
<dbReference type="AlphaFoldDB" id="A0A1R4FD66"/>
<evidence type="ECO:0000256" key="3">
    <source>
        <dbReference type="ARBA" id="ARBA00022692"/>
    </source>
</evidence>
<feature type="transmembrane region" description="Helical" evidence="7">
    <location>
        <begin position="137"/>
        <end position="162"/>
    </location>
</feature>
<reference evidence="8 9" key="1">
    <citation type="submission" date="2017-02" db="EMBL/GenBank/DDBJ databases">
        <authorList>
            <person name="Peterson S.W."/>
        </authorList>
    </citation>
    <scope>NUCLEOTIDE SEQUENCE [LARGE SCALE GENOMIC DNA]</scope>
    <source>
        <strain evidence="8 9">LMG 22410</strain>
    </source>
</reference>
<gene>
    <name evidence="8" type="ORF">CZ674_03895</name>
</gene>
<keyword evidence="9" id="KW-1185">Reference proteome</keyword>
<evidence type="ECO:0000256" key="6">
    <source>
        <dbReference type="SAM" id="Coils"/>
    </source>
</evidence>
<feature type="transmembrane region" description="Helical" evidence="7">
    <location>
        <begin position="208"/>
        <end position="227"/>
    </location>
</feature>
<keyword evidence="4 7" id="KW-1133">Transmembrane helix</keyword>
<evidence type="ECO:0000313" key="9">
    <source>
        <dbReference type="Proteomes" id="UP000195787"/>
    </source>
</evidence>
<feature type="coiled-coil region" evidence="6">
    <location>
        <begin position="291"/>
        <end position="318"/>
    </location>
</feature>
<sequence>MQIIKRVMQLRPVRAYMHYTGNDGPVYAQGMTLSAFFSIFAGLFIAFAVFMQVLGGNVELREMIIESISGQIPGLIQDADGNGVINPNTLVESRAVDIAGVVAAVGIIMTATRWIATSRLGFRAMLGLPSPLKNPVVLKLTDLGVAIGIGLLVLVSSSVLAVTQAFAQQLGLGGFSWLVGFVVQLALDTAIVLLMYRWAGQVRLPIKYLFGSALLSAGAFAVLKFFASMLFGSIANNPLLASIASVFVILIWLGFVNQIYLISLAILAVGRGDGSESRLDAALEVQRERSREKIAADKKAEEERLQRVRDELAELKERDDPRLAQLVLGKQQKKRRKKAAK</sequence>
<evidence type="ECO:0000313" key="8">
    <source>
        <dbReference type="EMBL" id="SJM53732.1"/>
    </source>
</evidence>
<feature type="transmembrane region" description="Helical" evidence="7">
    <location>
        <begin position="98"/>
        <end position="116"/>
    </location>
</feature>
<evidence type="ECO:0000256" key="7">
    <source>
        <dbReference type="SAM" id="Phobius"/>
    </source>
</evidence>
<dbReference type="EMBL" id="FUHU01000020">
    <property type="protein sequence ID" value="SJM53732.1"/>
    <property type="molecule type" value="Genomic_DNA"/>
</dbReference>
<evidence type="ECO:0000256" key="2">
    <source>
        <dbReference type="ARBA" id="ARBA00022475"/>
    </source>
</evidence>
<dbReference type="PANTHER" id="PTHR30213:SF1">
    <property type="entry name" value="INNER MEMBRANE PROTEIN YHJD"/>
    <property type="match status" value="1"/>
</dbReference>
<keyword evidence="6" id="KW-0175">Coiled coil</keyword>
<feature type="transmembrane region" description="Helical" evidence="7">
    <location>
        <begin position="239"/>
        <end position="269"/>
    </location>
</feature>
<name>A0A1R4FD66_9MICO</name>
<dbReference type="Pfam" id="PF03631">
    <property type="entry name" value="Virul_fac_BrkB"/>
    <property type="match status" value="1"/>
</dbReference>
<comment type="subcellular location">
    <subcellularLocation>
        <location evidence="1">Cell membrane</location>
        <topology evidence="1">Multi-pass membrane protein</topology>
    </subcellularLocation>
</comment>
<keyword evidence="2" id="KW-1003">Cell membrane</keyword>
<keyword evidence="3 7" id="KW-0812">Transmembrane</keyword>
<protein>
    <submittedName>
        <fullName evidence="8">Putative integral membrane protein</fullName>
    </submittedName>
</protein>
<organism evidence="8 9">
    <name type="scientific">Agrococcus casei LMG 22410</name>
    <dbReference type="NCBI Taxonomy" id="1255656"/>
    <lineage>
        <taxon>Bacteria</taxon>
        <taxon>Bacillati</taxon>
        <taxon>Actinomycetota</taxon>
        <taxon>Actinomycetes</taxon>
        <taxon>Micrococcales</taxon>
        <taxon>Microbacteriaceae</taxon>
        <taxon>Agrococcus</taxon>
    </lineage>
</organism>
<proteinExistence type="predicted"/>
<keyword evidence="5 7" id="KW-0472">Membrane</keyword>
<evidence type="ECO:0000256" key="5">
    <source>
        <dbReference type="ARBA" id="ARBA00023136"/>
    </source>
</evidence>
<evidence type="ECO:0000256" key="4">
    <source>
        <dbReference type="ARBA" id="ARBA00022989"/>
    </source>
</evidence>
<dbReference type="Proteomes" id="UP000195787">
    <property type="component" value="Unassembled WGS sequence"/>
</dbReference>
<accession>A0A1R4FD66</accession>
<evidence type="ECO:0000256" key="1">
    <source>
        <dbReference type="ARBA" id="ARBA00004651"/>
    </source>
</evidence>
<dbReference type="InterPro" id="IPR017039">
    <property type="entry name" value="Virul_fac_BrkB"/>
</dbReference>
<dbReference type="PANTHER" id="PTHR30213">
    <property type="entry name" value="INNER MEMBRANE PROTEIN YHJD"/>
    <property type="match status" value="1"/>
</dbReference>